<keyword evidence="4" id="KW-1185">Reference proteome</keyword>
<evidence type="ECO:0000259" key="2">
    <source>
        <dbReference type="PROSITE" id="PS51186"/>
    </source>
</evidence>
<accession>A0A5S5CNM1</accession>
<dbReference type="InterPro" id="IPR016181">
    <property type="entry name" value="Acyl_CoA_acyltransferase"/>
</dbReference>
<feature type="region of interest" description="Disordered" evidence="1">
    <location>
        <begin position="1"/>
        <end position="96"/>
    </location>
</feature>
<dbReference type="GO" id="GO:0016747">
    <property type="term" value="F:acyltransferase activity, transferring groups other than amino-acyl groups"/>
    <property type="evidence" value="ECO:0007669"/>
    <property type="project" value="InterPro"/>
</dbReference>
<feature type="domain" description="N-acetyltransferase" evidence="2">
    <location>
        <begin position="105"/>
        <end position="292"/>
    </location>
</feature>
<name>A0A5S5CNM1_9ACTN</name>
<dbReference type="SUPFAM" id="SSF55729">
    <property type="entry name" value="Acyl-CoA N-acyltransferases (Nat)"/>
    <property type="match status" value="1"/>
</dbReference>
<sequence>MGVVGVHCHDDAMPRDAVPTDAVPTDAVPTDAVPTDAVPTDAVPTDAVPTDAVPTDAVPTDAVPTDAVPTDAVPTDAVPTDAVPTDAVPTDAVPTDAVPVDERPIEVRPATVFDDVATMVGPRRPDANVCWCLSYRIPSKENQALQGPARGERVRQLVAEDPPPGVLAYDGAEVVGWAAVHPRADTTFARNRKIPRIDDLPVWSLWCVRVRPGHRGRGISHSLISGAVAFARAQGAPAVESYPVDNDGAKVDLTMAYVGTRAMFERAGFVHAADTDSVLNGFPRVLMRLDLRGAER</sequence>
<comment type="caution">
    <text evidence="3">The sequence shown here is derived from an EMBL/GenBank/DDBJ whole genome shotgun (WGS) entry which is preliminary data.</text>
</comment>
<dbReference type="Gene3D" id="3.40.630.30">
    <property type="match status" value="1"/>
</dbReference>
<evidence type="ECO:0000313" key="3">
    <source>
        <dbReference type="EMBL" id="TYP84642.1"/>
    </source>
</evidence>
<gene>
    <name evidence="3" type="ORF">BD833_11471</name>
</gene>
<keyword evidence="3" id="KW-0808">Transferase</keyword>
<dbReference type="Proteomes" id="UP000322499">
    <property type="component" value="Unassembled WGS sequence"/>
</dbReference>
<evidence type="ECO:0000256" key="1">
    <source>
        <dbReference type="SAM" id="MobiDB-lite"/>
    </source>
</evidence>
<dbReference type="AlphaFoldDB" id="A0A5S5CNM1"/>
<reference evidence="3 4" key="1">
    <citation type="submission" date="2019-07" db="EMBL/GenBank/DDBJ databases">
        <title>Genomic Encyclopedia of Archaeal and Bacterial Type Strains, Phase II (KMG-II): from individual species to whole genera.</title>
        <authorList>
            <person name="Goeker M."/>
        </authorList>
    </citation>
    <scope>NUCLEOTIDE SEQUENCE [LARGE SCALE GENOMIC DNA]</scope>
    <source>
        <strain evidence="3 4">DSM 46842</strain>
    </source>
</reference>
<dbReference type="InterPro" id="IPR000182">
    <property type="entry name" value="GNAT_dom"/>
</dbReference>
<dbReference type="Pfam" id="PF00583">
    <property type="entry name" value="Acetyltransf_1"/>
    <property type="match status" value="1"/>
</dbReference>
<dbReference type="EMBL" id="VNHW01000014">
    <property type="protein sequence ID" value="TYP84642.1"/>
    <property type="molecule type" value="Genomic_DNA"/>
</dbReference>
<organism evidence="3 4">
    <name type="scientific">Blastococcus xanthinilyticus</name>
    <dbReference type="NCBI Taxonomy" id="1564164"/>
    <lineage>
        <taxon>Bacteria</taxon>
        <taxon>Bacillati</taxon>
        <taxon>Actinomycetota</taxon>
        <taxon>Actinomycetes</taxon>
        <taxon>Geodermatophilales</taxon>
        <taxon>Geodermatophilaceae</taxon>
        <taxon>Blastococcus</taxon>
    </lineage>
</organism>
<dbReference type="CDD" id="cd04301">
    <property type="entry name" value="NAT_SF"/>
    <property type="match status" value="1"/>
</dbReference>
<proteinExistence type="predicted"/>
<protein>
    <submittedName>
        <fullName evidence="3">Acetyltransferase (GNAT) family protein</fullName>
    </submittedName>
</protein>
<evidence type="ECO:0000313" key="4">
    <source>
        <dbReference type="Proteomes" id="UP000322499"/>
    </source>
</evidence>
<dbReference type="PROSITE" id="PS51186">
    <property type="entry name" value="GNAT"/>
    <property type="match status" value="1"/>
</dbReference>